<accession>A0A453BAF9</accession>
<evidence type="ECO:0000313" key="2">
    <source>
        <dbReference type="Proteomes" id="UP000015105"/>
    </source>
</evidence>
<dbReference type="AlphaFoldDB" id="A0A453BAF9"/>
<reference evidence="1" key="4">
    <citation type="submission" date="2019-03" db="UniProtKB">
        <authorList>
            <consortium name="EnsemblPlants"/>
        </authorList>
    </citation>
    <scope>IDENTIFICATION</scope>
</reference>
<evidence type="ECO:0000313" key="1">
    <source>
        <dbReference type="EnsemblPlants" id="AET2Gv20429400.13"/>
    </source>
</evidence>
<reference evidence="2" key="1">
    <citation type="journal article" date="2014" name="Science">
        <title>Ancient hybridizations among the ancestral genomes of bread wheat.</title>
        <authorList>
            <consortium name="International Wheat Genome Sequencing Consortium,"/>
            <person name="Marcussen T."/>
            <person name="Sandve S.R."/>
            <person name="Heier L."/>
            <person name="Spannagl M."/>
            <person name="Pfeifer M."/>
            <person name="Jakobsen K.S."/>
            <person name="Wulff B.B."/>
            <person name="Steuernagel B."/>
            <person name="Mayer K.F."/>
            <person name="Olsen O.A."/>
        </authorList>
    </citation>
    <scope>NUCLEOTIDE SEQUENCE [LARGE SCALE GENOMIC DNA]</scope>
    <source>
        <strain evidence="2">cv. AL8/78</strain>
    </source>
</reference>
<protein>
    <submittedName>
        <fullName evidence="1">Uncharacterized protein</fullName>
    </submittedName>
</protein>
<keyword evidence="2" id="KW-1185">Reference proteome</keyword>
<name>A0A453BAF9_AEGTS</name>
<dbReference type="Proteomes" id="UP000015105">
    <property type="component" value="Chromosome 2D"/>
</dbReference>
<dbReference type="EnsemblPlants" id="AET2Gv20429400.13">
    <property type="protein sequence ID" value="AET2Gv20429400.13"/>
    <property type="gene ID" value="AET2Gv20429400"/>
</dbReference>
<sequence>ITDGLHNHANFINGSADGFSNLSLHNGCWYVGLPLDRCWMMVYLAAIPIWWCVDELGIKMTGLSTVQIIFNRFLKTAGTFPVHFIAYDLSSSTYRPMAPQAD</sequence>
<reference evidence="1" key="3">
    <citation type="journal article" date="2017" name="Nature">
        <title>Genome sequence of the progenitor of the wheat D genome Aegilops tauschii.</title>
        <authorList>
            <person name="Luo M.C."/>
            <person name="Gu Y.Q."/>
            <person name="Puiu D."/>
            <person name="Wang H."/>
            <person name="Twardziok S.O."/>
            <person name="Deal K.R."/>
            <person name="Huo N."/>
            <person name="Zhu T."/>
            <person name="Wang L."/>
            <person name="Wang Y."/>
            <person name="McGuire P.E."/>
            <person name="Liu S."/>
            <person name="Long H."/>
            <person name="Ramasamy R.K."/>
            <person name="Rodriguez J.C."/>
            <person name="Van S.L."/>
            <person name="Yuan L."/>
            <person name="Wang Z."/>
            <person name="Xia Z."/>
            <person name="Xiao L."/>
            <person name="Anderson O.D."/>
            <person name="Ouyang S."/>
            <person name="Liang Y."/>
            <person name="Zimin A.V."/>
            <person name="Pertea G."/>
            <person name="Qi P."/>
            <person name="Bennetzen J.L."/>
            <person name="Dai X."/>
            <person name="Dawson M.W."/>
            <person name="Muller H.G."/>
            <person name="Kugler K."/>
            <person name="Rivarola-Duarte L."/>
            <person name="Spannagl M."/>
            <person name="Mayer K.F.X."/>
            <person name="Lu F.H."/>
            <person name="Bevan M.W."/>
            <person name="Leroy P."/>
            <person name="Li P."/>
            <person name="You F.M."/>
            <person name="Sun Q."/>
            <person name="Liu Z."/>
            <person name="Lyons E."/>
            <person name="Wicker T."/>
            <person name="Salzberg S.L."/>
            <person name="Devos K.M."/>
            <person name="Dvorak J."/>
        </authorList>
    </citation>
    <scope>NUCLEOTIDE SEQUENCE [LARGE SCALE GENOMIC DNA]</scope>
    <source>
        <strain evidence="1">cv. AL8/78</strain>
    </source>
</reference>
<organism evidence="1 2">
    <name type="scientific">Aegilops tauschii subsp. strangulata</name>
    <name type="common">Goatgrass</name>
    <dbReference type="NCBI Taxonomy" id="200361"/>
    <lineage>
        <taxon>Eukaryota</taxon>
        <taxon>Viridiplantae</taxon>
        <taxon>Streptophyta</taxon>
        <taxon>Embryophyta</taxon>
        <taxon>Tracheophyta</taxon>
        <taxon>Spermatophyta</taxon>
        <taxon>Magnoliopsida</taxon>
        <taxon>Liliopsida</taxon>
        <taxon>Poales</taxon>
        <taxon>Poaceae</taxon>
        <taxon>BOP clade</taxon>
        <taxon>Pooideae</taxon>
        <taxon>Triticodae</taxon>
        <taxon>Triticeae</taxon>
        <taxon>Triticinae</taxon>
        <taxon>Aegilops</taxon>
    </lineage>
</organism>
<reference evidence="2" key="2">
    <citation type="journal article" date="2017" name="Nat. Plants">
        <title>The Aegilops tauschii genome reveals multiple impacts of transposons.</title>
        <authorList>
            <person name="Zhao G."/>
            <person name="Zou C."/>
            <person name="Li K."/>
            <person name="Wang K."/>
            <person name="Li T."/>
            <person name="Gao L."/>
            <person name="Zhang X."/>
            <person name="Wang H."/>
            <person name="Yang Z."/>
            <person name="Liu X."/>
            <person name="Jiang W."/>
            <person name="Mao L."/>
            <person name="Kong X."/>
            <person name="Jiao Y."/>
            <person name="Jia J."/>
        </authorList>
    </citation>
    <scope>NUCLEOTIDE SEQUENCE [LARGE SCALE GENOMIC DNA]</scope>
    <source>
        <strain evidence="2">cv. AL8/78</strain>
    </source>
</reference>
<dbReference type="Gramene" id="AET2Gv20429400.13">
    <property type="protein sequence ID" value="AET2Gv20429400.13"/>
    <property type="gene ID" value="AET2Gv20429400"/>
</dbReference>
<reference evidence="1" key="5">
    <citation type="journal article" date="2021" name="G3 (Bethesda)">
        <title>Aegilops tauschii genome assembly Aet v5.0 features greater sequence contiguity and improved annotation.</title>
        <authorList>
            <person name="Wang L."/>
            <person name="Zhu T."/>
            <person name="Rodriguez J.C."/>
            <person name="Deal K.R."/>
            <person name="Dubcovsky J."/>
            <person name="McGuire P.E."/>
            <person name="Lux T."/>
            <person name="Spannagl M."/>
            <person name="Mayer K.F.X."/>
            <person name="Baldrich P."/>
            <person name="Meyers B.C."/>
            <person name="Huo N."/>
            <person name="Gu Y.Q."/>
            <person name="Zhou H."/>
            <person name="Devos K.M."/>
            <person name="Bennetzen J.L."/>
            <person name="Unver T."/>
            <person name="Budak H."/>
            <person name="Gulick P.J."/>
            <person name="Galiba G."/>
            <person name="Kalapos B."/>
            <person name="Nelson D.R."/>
            <person name="Li P."/>
            <person name="You F.M."/>
            <person name="Luo M.C."/>
            <person name="Dvorak J."/>
        </authorList>
    </citation>
    <scope>NUCLEOTIDE SEQUENCE [LARGE SCALE GENOMIC DNA]</scope>
    <source>
        <strain evidence="1">cv. AL8/78</strain>
    </source>
</reference>
<proteinExistence type="predicted"/>